<dbReference type="CDD" id="cd05374">
    <property type="entry name" value="17beta-HSD-like_SDR_c"/>
    <property type="match status" value="1"/>
</dbReference>
<evidence type="ECO:0000256" key="1">
    <source>
        <dbReference type="ARBA" id="ARBA00006484"/>
    </source>
</evidence>
<keyword evidence="3" id="KW-0560">Oxidoreductase</keyword>
<dbReference type="GO" id="GO:0019433">
    <property type="term" value="P:triglyceride catabolic process"/>
    <property type="evidence" value="ECO:0007669"/>
    <property type="project" value="TreeGrafter"/>
</dbReference>
<name>A0A9P6DV87_9AGAM</name>
<dbReference type="PRINTS" id="PR00080">
    <property type="entry name" value="SDRFAMILY"/>
</dbReference>
<keyword evidence="7" id="KW-1185">Reference proteome</keyword>
<dbReference type="OrthoDB" id="2102561at2759"/>
<comment type="similarity">
    <text evidence="1 4">Belongs to the short-chain dehydrogenases/reductases (SDR) family.</text>
</comment>
<dbReference type="PANTHER" id="PTHR44169:SF6">
    <property type="entry name" value="NADPH-DEPENDENT 1-ACYLDIHYDROXYACETONE PHOSPHATE REDUCTASE"/>
    <property type="match status" value="1"/>
</dbReference>
<evidence type="ECO:0000256" key="3">
    <source>
        <dbReference type="ARBA" id="ARBA00023002"/>
    </source>
</evidence>
<evidence type="ECO:0000313" key="6">
    <source>
        <dbReference type="EMBL" id="KAF9511435.1"/>
    </source>
</evidence>
<keyword evidence="5" id="KW-0812">Transmembrane</keyword>
<keyword evidence="2" id="KW-0521">NADP</keyword>
<sequence length="287" mass="31399">MVSKQTVFITGCSPGGIGNALARQYHAAGLRVIASARRLEVLDDLRTLGIETIQLDVTDLSGIRSARDHVSHLTEGKLDILVNNAGITYTVPSTDITLEGITSLFATNVFSVMLICQEFVPLLIAAKGKIVNIGSVLGILPVPFGSVYNASKAAVHQYGDTLRLELKPFGVQVITVIMTGRVQSNIASHHKDITPESLYYLIHDEYEAKRKAVSEKAATPTDEFAQHVVRRTLKSRPARRIWGGGGSFLTWFLTSLLPHGWLDGVLIRMFGLDILTRRLKAKDVPSQ</sequence>
<dbReference type="SUPFAM" id="SSF51735">
    <property type="entry name" value="NAD(P)-binding Rossmann-fold domains"/>
    <property type="match status" value="1"/>
</dbReference>
<dbReference type="Pfam" id="PF00106">
    <property type="entry name" value="adh_short"/>
    <property type="match status" value="1"/>
</dbReference>
<reference evidence="6" key="1">
    <citation type="journal article" date="2020" name="Nat. Commun.">
        <title>Large-scale genome sequencing of mycorrhizal fungi provides insights into the early evolution of symbiotic traits.</title>
        <authorList>
            <person name="Miyauchi S."/>
            <person name="Kiss E."/>
            <person name="Kuo A."/>
            <person name="Drula E."/>
            <person name="Kohler A."/>
            <person name="Sanchez-Garcia M."/>
            <person name="Morin E."/>
            <person name="Andreopoulos B."/>
            <person name="Barry K.W."/>
            <person name="Bonito G."/>
            <person name="Buee M."/>
            <person name="Carver A."/>
            <person name="Chen C."/>
            <person name="Cichocki N."/>
            <person name="Clum A."/>
            <person name="Culley D."/>
            <person name="Crous P.W."/>
            <person name="Fauchery L."/>
            <person name="Girlanda M."/>
            <person name="Hayes R.D."/>
            <person name="Keri Z."/>
            <person name="LaButti K."/>
            <person name="Lipzen A."/>
            <person name="Lombard V."/>
            <person name="Magnuson J."/>
            <person name="Maillard F."/>
            <person name="Murat C."/>
            <person name="Nolan M."/>
            <person name="Ohm R.A."/>
            <person name="Pangilinan J."/>
            <person name="Pereira M.F."/>
            <person name="Perotto S."/>
            <person name="Peter M."/>
            <person name="Pfister S."/>
            <person name="Riley R."/>
            <person name="Sitrit Y."/>
            <person name="Stielow J.B."/>
            <person name="Szollosi G."/>
            <person name="Zifcakova L."/>
            <person name="Stursova M."/>
            <person name="Spatafora J.W."/>
            <person name="Tedersoo L."/>
            <person name="Vaario L.M."/>
            <person name="Yamada A."/>
            <person name="Yan M."/>
            <person name="Wang P."/>
            <person name="Xu J."/>
            <person name="Bruns T."/>
            <person name="Baldrian P."/>
            <person name="Vilgalys R."/>
            <person name="Dunand C."/>
            <person name="Henrissat B."/>
            <person name="Grigoriev I.V."/>
            <person name="Hibbett D."/>
            <person name="Nagy L.G."/>
            <person name="Martin F.M."/>
        </authorList>
    </citation>
    <scope>NUCLEOTIDE SEQUENCE</scope>
    <source>
        <strain evidence="6">UP504</strain>
    </source>
</reference>
<dbReference type="EMBL" id="MU129000">
    <property type="protein sequence ID" value="KAF9511435.1"/>
    <property type="molecule type" value="Genomic_DNA"/>
</dbReference>
<proteinExistence type="inferred from homology"/>
<dbReference type="GO" id="GO:0005811">
    <property type="term" value="C:lipid droplet"/>
    <property type="evidence" value="ECO:0007669"/>
    <property type="project" value="TreeGrafter"/>
</dbReference>
<dbReference type="InterPro" id="IPR020904">
    <property type="entry name" value="Sc_DH/Rdtase_CS"/>
</dbReference>
<dbReference type="GO" id="GO:0005783">
    <property type="term" value="C:endoplasmic reticulum"/>
    <property type="evidence" value="ECO:0007669"/>
    <property type="project" value="TreeGrafter"/>
</dbReference>
<comment type="caution">
    <text evidence="6">The sequence shown here is derived from an EMBL/GenBank/DDBJ whole genome shotgun (WGS) entry which is preliminary data.</text>
</comment>
<evidence type="ECO:0000256" key="5">
    <source>
        <dbReference type="SAM" id="Phobius"/>
    </source>
</evidence>
<dbReference type="InterPro" id="IPR002347">
    <property type="entry name" value="SDR_fam"/>
</dbReference>
<accession>A0A9P6DV87</accession>
<dbReference type="PROSITE" id="PS00061">
    <property type="entry name" value="ADH_SHORT"/>
    <property type="match status" value="1"/>
</dbReference>
<protein>
    <submittedName>
        <fullName evidence="6">Uncharacterized protein</fullName>
    </submittedName>
</protein>
<dbReference type="GO" id="GO:0006654">
    <property type="term" value="P:phosphatidic acid biosynthetic process"/>
    <property type="evidence" value="ECO:0007669"/>
    <property type="project" value="TreeGrafter"/>
</dbReference>
<dbReference type="InterPro" id="IPR036291">
    <property type="entry name" value="NAD(P)-bd_dom_sf"/>
</dbReference>
<dbReference type="AlphaFoldDB" id="A0A9P6DV87"/>
<dbReference type="PANTHER" id="PTHR44169">
    <property type="entry name" value="NADPH-DEPENDENT 1-ACYLDIHYDROXYACETONE PHOSPHATE REDUCTASE"/>
    <property type="match status" value="1"/>
</dbReference>
<dbReference type="FunFam" id="3.40.50.720:FF:000261">
    <property type="entry name" value="NADPH-dependent 1-acyldihydroxyacetone phosphate reductase"/>
    <property type="match status" value="1"/>
</dbReference>
<evidence type="ECO:0000313" key="7">
    <source>
        <dbReference type="Proteomes" id="UP000886523"/>
    </source>
</evidence>
<dbReference type="PRINTS" id="PR00081">
    <property type="entry name" value="GDHRDH"/>
</dbReference>
<dbReference type="Gene3D" id="3.40.50.720">
    <property type="entry name" value="NAD(P)-binding Rossmann-like Domain"/>
    <property type="match status" value="1"/>
</dbReference>
<keyword evidence="5" id="KW-1133">Transmembrane helix</keyword>
<keyword evidence="5" id="KW-0472">Membrane</keyword>
<dbReference type="Proteomes" id="UP000886523">
    <property type="component" value="Unassembled WGS sequence"/>
</dbReference>
<evidence type="ECO:0000256" key="2">
    <source>
        <dbReference type="ARBA" id="ARBA00022857"/>
    </source>
</evidence>
<dbReference type="GO" id="GO:0000140">
    <property type="term" value="F:acylglycerone-phosphate reductase (NADP+) activity"/>
    <property type="evidence" value="ECO:0007669"/>
    <property type="project" value="TreeGrafter"/>
</dbReference>
<dbReference type="GO" id="GO:0004806">
    <property type="term" value="F:triacylglycerol lipase activity"/>
    <property type="evidence" value="ECO:0007669"/>
    <property type="project" value="TreeGrafter"/>
</dbReference>
<organism evidence="6 7">
    <name type="scientific">Hydnum rufescens UP504</name>
    <dbReference type="NCBI Taxonomy" id="1448309"/>
    <lineage>
        <taxon>Eukaryota</taxon>
        <taxon>Fungi</taxon>
        <taxon>Dikarya</taxon>
        <taxon>Basidiomycota</taxon>
        <taxon>Agaricomycotina</taxon>
        <taxon>Agaricomycetes</taxon>
        <taxon>Cantharellales</taxon>
        <taxon>Hydnaceae</taxon>
        <taxon>Hydnum</taxon>
    </lineage>
</organism>
<evidence type="ECO:0000256" key="4">
    <source>
        <dbReference type="RuleBase" id="RU000363"/>
    </source>
</evidence>
<feature type="transmembrane region" description="Helical" evidence="5">
    <location>
        <begin position="241"/>
        <end position="262"/>
    </location>
</feature>
<gene>
    <name evidence="6" type="ORF">BS47DRAFT_1330909</name>
</gene>